<dbReference type="EMBL" id="JAHXRF010000015">
    <property type="protein sequence ID" value="MBW4866358.1"/>
    <property type="molecule type" value="Genomic_DNA"/>
</dbReference>
<gene>
    <name evidence="1" type="ORF">KZY68_10165</name>
</gene>
<proteinExistence type="predicted"/>
<dbReference type="RefSeq" id="WP_219428543.1">
    <property type="nucleotide sequence ID" value="NZ_JAHXRD010000026.1"/>
</dbReference>
<name>A0AAW4NUA5_9BACT</name>
<protein>
    <submittedName>
        <fullName evidence="1">Uncharacterized protein</fullName>
    </submittedName>
</protein>
<comment type="caution">
    <text evidence="1">The sequence shown here is derived from an EMBL/GenBank/DDBJ whole genome shotgun (WGS) entry which is preliminary data.</text>
</comment>
<evidence type="ECO:0000313" key="2">
    <source>
        <dbReference type="Proteomes" id="UP001196873"/>
    </source>
</evidence>
<sequence>MEQDKDILKDEELTARNHDIVWQVNKSWEHNRYIEGLVAEIIDTHGAVINLDIQDIKAMKKSGGEIVGIESCVPADSPNRMATLIEQIQLDGAFERDFNRIILKFFYPEDNPLMMEEQTPLTEWMESLSNEDTVFIWGLAPEENSNLLRAIIYWDKRQTETTIQNEKV</sequence>
<organism evidence="1 2">
    <name type="scientific">Segatella salivae</name>
    <dbReference type="NCBI Taxonomy" id="228604"/>
    <lineage>
        <taxon>Bacteria</taxon>
        <taxon>Pseudomonadati</taxon>
        <taxon>Bacteroidota</taxon>
        <taxon>Bacteroidia</taxon>
        <taxon>Bacteroidales</taxon>
        <taxon>Prevotellaceae</taxon>
        <taxon>Segatella</taxon>
    </lineage>
</organism>
<evidence type="ECO:0000313" key="1">
    <source>
        <dbReference type="EMBL" id="MBW4866358.1"/>
    </source>
</evidence>
<dbReference type="Proteomes" id="UP001196873">
    <property type="component" value="Unassembled WGS sequence"/>
</dbReference>
<accession>A0AAW4NUA5</accession>
<dbReference type="AlphaFoldDB" id="A0AAW4NUA5"/>
<reference evidence="1" key="1">
    <citation type="submission" date="2021-07" db="EMBL/GenBank/DDBJ databases">
        <title>Genomic diversity and antimicrobial resistance of Prevotella spp. isolated from chronic lung disease airways.</title>
        <authorList>
            <person name="Webb K.A."/>
            <person name="Olagoke O.S."/>
            <person name="Baird T."/>
            <person name="Neill J."/>
            <person name="Pham A."/>
            <person name="Wells T.J."/>
            <person name="Ramsay K.A."/>
            <person name="Bell S.C."/>
            <person name="Sarovich D.S."/>
            <person name="Price E.P."/>
        </authorList>
    </citation>
    <scope>NUCLEOTIDE SEQUENCE</scope>
    <source>
        <strain evidence="1">SCHI0047.S.3</strain>
    </source>
</reference>